<dbReference type="Proteomes" id="UP000298416">
    <property type="component" value="Unassembled WGS sequence"/>
</dbReference>
<dbReference type="PROSITE" id="PS00716">
    <property type="entry name" value="SIGMA70_2"/>
    <property type="match status" value="1"/>
</dbReference>
<comment type="caution">
    <text evidence="8">The sequence shown here is derived from an EMBL/GenBank/DDBJ whole genome shotgun (WGS) entry which is preliminary data.</text>
</comment>
<dbReference type="Pfam" id="PF04539">
    <property type="entry name" value="Sigma70_r3"/>
    <property type="match status" value="1"/>
</dbReference>
<evidence type="ECO:0000313" key="8">
    <source>
        <dbReference type="EMBL" id="KAG6389419.1"/>
    </source>
</evidence>
<organism evidence="8">
    <name type="scientific">Salvia splendens</name>
    <name type="common">Scarlet sage</name>
    <dbReference type="NCBI Taxonomy" id="180675"/>
    <lineage>
        <taxon>Eukaryota</taxon>
        <taxon>Viridiplantae</taxon>
        <taxon>Streptophyta</taxon>
        <taxon>Embryophyta</taxon>
        <taxon>Tracheophyta</taxon>
        <taxon>Spermatophyta</taxon>
        <taxon>Magnoliopsida</taxon>
        <taxon>eudicotyledons</taxon>
        <taxon>Gunneridae</taxon>
        <taxon>Pentapetalae</taxon>
        <taxon>asterids</taxon>
        <taxon>lamiids</taxon>
        <taxon>Lamiales</taxon>
        <taxon>Lamiaceae</taxon>
        <taxon>Nepetoideae</taxon>
        <taxon>Mentheae</taxon>
        <taxon>Salviinae</taxon>
        <taxon>Salvia</taxon>
        <taxon>Salvia subgen. Calosphace</taxon>
        <taxon>core Calosphace</taxon>
    </lineage>
</organism>
<keyword evidence="5" id="KW-0804">Transcription</keyword>
<feature type="domain" description="RNA polymerase sigma-70" evidence="7">
    <location>
        <begin position="553"/>
        <end position="579"/>
    </location>
</feature>
<dbReference type="Gene3D" id="1.20.120.1810">
    <property type="match status" value="1"/>
</dbReference>
<dbReference type="PANTHER" id="PTHR30603:SF13">
    <property type="entry name" value="RNA POLYMERASE SIGMA FACTOR SIGC"/>
    <property type="match status" value="1"/>
</dbReference>
<keyword evidence="6" id="KW-0812">Transmembrane</keyword>
<dbReference type="Pfam" id="PF04542">
    <property type="entry name" value="Sigma70_r2"/>
    <property type="match status" value="1"/>
</dbReference>
<dbReference type="InterPro" id="IPR013324">
    <property type="entry name" value="RNA_pol_sigma_r3/r4-like"/>
</dbReference>
<evidence type="ECO:0000313" key="9">
    <source>
        <dbReference type="Proteomes" id="UP000298416"/>
    </source>
</evidence>
<proteinExistence type="inferred from homology"/>
<dbReference type="InterPro" id="IPR000943">
    <property type="entry name" value="RNA_pol_sigma70"/>
</dbReference>
<dbReference type="GO" id="GO:0071482">
    <property type="term" value="P:cellular response to light stimulus"/>
    <property type="evidence" value="ECO:0007669"/>
    <property type="project" value="UniProtKB-ARBA"/>
</dbReference>
<evidence type="ECO:0000259" key="7">
    <source>
        <dbReference type="PROSITE" id="PS00716"/>
    </source>
</evidence>
<sequence length="596" mass="67606">MGRSLSSVASLHKFFILAFFIFFDSASTNVFIIIIGKDELRRLYLFVNCDDKIVTLAELLVFDSAKGYSVRGRDNSYIMARVSAASVLYGEAETQNDTSKAQASLSSHQLLEKYFLETRELKVGLGKGSGDSSVYRLLDNDTQISRKEDESVSLTTARAMQTSQYRLLMKNLDVLEYMFADSDVVRLERDILEQLERLGALRLFSSFLSRTIKSSTSFDLSKAPTENVDESKVNDSVENRTGKVIVQSGKKELRKLRRNRSLEKESAILQELPSNDLHKAKFAPARRNSRSKNKKLKIARNEAEMSGGVKMVAELEKLRVILEKDTGKIPSMSSWAEAAGVEKSELQRQLHYGWLCRDELLRSTRSLVLFIARNYWGLGVAFEDLIQAGRIGVLQGAERFDQSRGYKFSTYVQYWIRKSMSTLVARHARGVRIPCTLSKAINQVQKARKSLRTSNGKYPDDCEIAKFTGLTVAKIVSASKCLRVVGSINEKIGESTSTKYMEIIPDTSTMTPEEAVFRQHMIKDVHTLLHGLDSREREVIILRFGLGKSQCKSLEEIGRRFSVSKEWIRRIERAALTKLRNEESLKILDYYVYLSS</sequence>
<keyword evidence="4" id="KW-0238">DNA-binding</keyword>
<evidence type="ECO:0000256" key="5">
    <source>
        <dbReference type="ARBA" id="ARBA00023163"/>
    </source>
</evidence>
<dbReference type="EMBL" id="PNBA02000020">
    <property type="protein sequence ID" value="KAG6389419.1"/>
    <property type="molecule type" value="Genomic_DNA"/>
</dbReference>
<gene>
    <name evidence="8" type="ORF">SASPL_150887</name>
</gene>
<dbReference type="Pfam" id="PF04545">
    <property type="entry name" value="Sigma70_r4"/>
    <property type="match status" value="1"/>
</dbReference>
<evidence type="ECO:0000256" key="2">
    <source>
        <dbReference type="ARBA" id="ARBA00023015"/>
    </source>
</evidence>
<evidence type="ECO:0000256" key="4">
    <source>
        <dbReference type="ARBA" id="ARBA00023125"/>
    </source>
</evidence>
<dbReference type="AlphaFoldDB" id="A0A8X8W7P6"/>
<name>A0A8X8W7P6_SALSN</name>
<dbReference type="PANTHER" id="PTHR30603">
    <property type="entry name" value="RNA POLYMERASE SIGMA FACTOR RPO"/>
    <property type="match status" value="1"/>
</dbReference>
<dbReference type="InterPro" id="IPR036388">
    <property type="entry name" value="WH-like_DNA-bd_sf"/>
</dbReference>
<reference evidence="8" key="2">
    <citation type="submission" date="2020-08" db="EMBL/GenBank/DDBJ databases">
        <title>Plant Genome Project.</title>
        <authorList>
            <person name="Zhang R.-G."/>
        </authorList>
    </citation>
    <scope>NUCLEOTIDE SEQUENCE</scope>
    <source>
        <strain evidence="8">Huo1</strain>
        <tissue evidence="8">Leaf</tissue>
    </source>
</reference>
<protein>
    <recommendedName>
        <fullName evidence="7">RNA polymerase sigma-70 domain-containing protein</fullName>
    </recommendedName>
</protein>
<reference evidence="8" key="1">
    <citation type="submission" date="2018-01" db="EMBL/GenBank/DDBJ databases">
        <authorList>
            <person name="Mao J.F."/>
        </authorList>
    </citation>
    <scope>NUCLEOTIDE SEQUENCE</scope>
    <source>
        <strain evidence="8">Huo1</strain>
        <tissue evidence="8">Leaf</tissue>
    </source>
</reference>
<dbReference type="InterPro" id="IPR007630">
    <property type="entry name" value="RNA_pol_sigma70_r4"/>
</dbReference>
<dbReference type="SUPFAM" id="SSF88659">
    <property type="entry name" value="Sigma3 and sigma4 domains of RNA polymerase sigma factors"/>
    <property type="match status" value="2"/>
</dbReference>
<keyword evidence="6" id="KW-1133">Transmembrane helix</keyword>
<dbReference type="InterPro" id="IPR013325">
    <property type="entry name" value="RNA_pol_sigma_r2"/>
</dbReference>
<dbReference type="CDD" id="cd06171">
    <property type="entry name" value="Sigma70_r4"/>
    <property type="match status" value="1"/>
</dbReference>
<dbReference type="SUPFAM" id="SSF88946">
    <property type="entry name" value="Sigma2 domain of RNA polymerase sigma factors"/>
    <property type="match status" value="1"/>
</dbReference>
<dbReference type="InterPro" id="IPR007627">
    <property type="entry name" value="RNA_pol_sigma70_r2"/>
</dbReference>
<feature type="transmembrane region" description="Helical" evidence="6">
    <location>
        <begin position="14"/>
        <end position="35"/>
    </location>
</feature>
<evidence type="ECO:0000256" key="3">
    <source>
        <dbReference type="ARBA" id="ARBA00023082"/>
    </source>
</evidence>
<dbReference type="InterPro" id="IPR050239">
    <property type="entry name" value="Sigma-70_RNA_pol_init_factors"/>
</dbReference>
<keyword evidence="9" id="KW-1185">Reference proteome</keyword>
<dbReference type="Gene3D" id="1.10.10.10">
    <property type="entry name" value="Winged helix-like DNA-binding domain superfamily/Winged helix DNA-binding domain"/>
    <property type="match status" value="2"/>
</dbReference>
<evidence type="ECO:0000256" key="1">
    <source>
        <dbReference type="ARBA" id="ARBA00007788"/>
    </source>
</evidence>
<dbReference type="InterPro" id="IPR007624">
    <property type="entry name" value="RNA_pol_sigma70_r3"/>
</dbReference>
<dbReference type="GO" id="GO:0006352">
    <property type="term" value="P:DNA-templated transcription initiation"/>
    <property type="evidence" value="ECO:0007669"/>
    <property type="project" value="InterPro"/>
</dbReference>
<dbReference type="PRINTS" id="PR00046">
    <property type="entry name" value="SIGMA70FCT"/>
</dbReference>
<dbReference type="GO" id="GO:0016987">
    <property type="term" value="F:sigma factor activity"/>
    <property type="evidence" value="ECO:0007669"/>
    <property type="project" value="UniProtKB-KW"/>
</dbReference>
<evidence type="ECO:0000256" key="6">
    <source>
        <dbReference type="SAM" id="Phobius"/>
    </source>
</evidence>
<keyword evidence="2" id="KW-0805">Transcription regulation</keyword>
<keyword evidence="6" id="KW-0472">Membrane</keyword>
<accession>A0A8X8W7P6</accession>
<dbReference type="NCBIfam" id="TIGR02937">
    <property type="entry name" value="sigma70-ECF"/>
    <property type="match status" value="1"/>
</dbReference>
<keyword evidence="3" id="KW-0731">Sigma factor</keyword>
<dbReference type="GO" id="GO:0003677">
    <property type="term" value="F:DNA binding"/>
    <property type="evidence" value="ECO:0007669"/>
    <property type="project" value="UniProtKB-KW"/>
</dbReference>
<dbReference type="InterPro" id="IPR014284">
    <property type="entry name" value="RNA_pol_sigma-70_dom"/>
</dbReference>
<comment type="similarity">
    <text evidence="1">Belongs to the sigma-70 factor family.</text>
</comment>